<dbReference type="EMBL" id="GBRH01251481">
    <property type="protein sequence ID" value="JAD46414.1"/>
    <property type="molecule type" value="Transcribed_RNA"/>
</dbReference>
<protein>
    <submittedName>
        <fullName evidence="1">Uncharacterized protein</fullName>
    </submittedName>
</protein>
<name>A0A0A9A425_ARUDO</name>
<sequence>MLISFLTNWLPSSPMNRACAGCSSPQSTAALMELHMCSRLMGQ</sequence>
<organism evidence="1">
    <name type="scientific">Arundo donax</name>
    <name type="common">Giant reed</name>
    <name type="synonym">Donax arundinaceus</name>
    <dbReference type="NCBI Taxonomy" id="35708"/>
    <lineage>
        <taxon>Eukaryota</taxon>
        <taxon>Viridiplantae</taxon>
        <taxon>Streptophyta</taxon>
        <taxon>Embryophyta</taxon>
        <taxon>Tracheophyta</taxon>
        <taxon>Spermatophyta</taxon>
        <taxon>Magnoliopsida</taxon>
        <taxon>Liliopsida</taxon>
        <taxon>Poales</taxon>
        <taxon>Poaceae</taxon>
        <taxon>PACMAD clade</taxon>
        <taxon>Arundinoideae</taxon>
        <taxon>Arundineae</taxon>
        <taxon>Arundo</taxon>
    </lineage>
</organism>
<dbReference type="AlphaFoldDB" id="A0A0A9A425"/>
<reference evidence="1" key="1">
    <citation type="submission" date="2014-09" db="EMBL/GenBank/DDBJ databases">
        <authorList>
            <person name="Magalhaes I.L.F."/>
            <person name="Oliveira U."/>
            <person name="Santos F.R."/>
            <person name="Vidigal T.H.D.A."/>
            <person name="Brescovit A.D."/>
            <person name="Santos A.J."/>
        </authorList>
    </citation>
    <scope>NUCLEOTIDE SEQUENCE</scope>
    <source>
        <tissue evidence="1">Shoot tissue taken approximately 20 cm above the soil surface</tissue>
    </source>
</reference>
<reference evidence="1" key="2">
    <citation type="journal article" date="2015" name="Data Brief">
        <title>Shoot transcriptome of the giant reed, Arundo donax.</title>
        <authorList>
            <person name="Barrero R.A."/>
            <person name="Guerrero F.D."/>
            <person name="Moolhuijzen P."/>
            <person name="Goolsby J.A."/>
            <person name="Tidwell J."/>
            <person name="Bellgard S.E."/>
            <person name="Bellgard M.I."/>
        </authorList>
    </citation>
    <scope>NUCLEOTIDE SEQUENCE</scope>
    <source>
        <tissue evidence="1">Shoot tissue taken approximately 20 cm above the soil surface</tissue>
    </source>
</reference>
<evidence type="ECO:0000313" key="1">
    <source>
        <dbReference type="EMBL" id="JAD46414.1"/>
    </source>
</evidence>
<accession>A0A0A9A425</accession>
<proteinExistence type="predicted"/>